<sequence length="103" mass="11413">MIDASLELSKEYLGVVLSSCTRLPDVIIPDGAEYGTAYGTGSLTRWPDGERGISGQLQAIHGWLYQWSDFVIADEPTAEIAARTRINQYSSPDRRELLEKPTP</sequence>
<dbReference type="RefSeq" id="XP_040700094.1">
    <property type="nucleotide sequence ID" value="XM_040846167.1"/>
</dbReference>
<reference evidence="2" key="1">
    <citation type="journal article" date="2017" name="Genome Biol.">
        <title>Comparative genomics reveals high biological diversity and specific adaptations in the industrially and medically important fungal genus Aspergillus.</title>
        <authorList>
            <person name="de Vries R.P."/>
            <person name="Riley R."/>
            <person name="Wiebenga A."/>
            <person name="Aguilar-Osorio G."/>
            <person name="Amillis S."/>
            <person name="Uchima C.A."/>
            <person name="Anderluh G."/>
            <person name="Asadollahi M."/>
            <person name="Askin M."/>
            <person name="Barry K."/>
            <person name="Battaglia E."/>
            <person name="Bayram O."/>
            <person name="Benocci T."/>
            <person name="Braus-Stromeyer S.A."/>
            <person name="Caldana C."/>
            <person name="Canovas D."/>
            <person name="Cerqueira G.C."/>
            <person name="Chen F."/>
            <person name="Chen W."/>
            <person name="Choi C."/>
            <person name="Clum A."/>
            <person name="Dos Santos R.A."/>
            <person name="Damasio A.R."/>
            <person name="Diallinas G."/>
            <person name="Emri T."/>
            <person name="Fekete E."/>
            <person name="Flipphi M."/>
            <person name="Freyberg S."/>
            <person name="Gallo A."/>
            <person name="Gournas C."/>
            <person name="Habgood R."/>
            <person name="Hainaut M."/>
            <person name="Harispe M.L."/>
            <person name="Henrissat B."/>
            <person name="Hilden K.S."/>
            <person name="Hope R."/>
            <person name="Hossain A."/>
            <person name="Karabika E."/>
            <person name="Karaffa L."/>
            <person name="Karanyi Z."/>
            <person name="Krasevec N."/>
            <person name="Kuo A."/>
            <person name="Kusch H."/>
            <person name="LaButti K."/>
            <person name="Lagendijk E.L."/>
            <person name="Lapidus A."/>
            <person name="Levasseur A."/>
            <person name="Lindquist E."/>
            <person name="Lipzen A."/>
            <person name="Logrieco A.F."/>
            <person name="MacCabe A."/>
            <person name="Maekelae M.R."/>
            <person name="Malavazi I."/>
            <person name="Melin P."/>
            <person name="Meyer V."/>
            <person name="Mielnichuk N."/>
            <person name="Miskei M."/>
            <person name="Molnar A.P."/>
            <person name="Mule G."/>
            <person name="Ngan C.Y."/>
            <person name="Orejas M."/>
            <person name="Orosz E."/>
            <person name="Ouedraogo J.P."/>
            <person name="Overkamp K.M."/>
            <person name="Park H.-S."/>
            <person name="Perrone G."/>
            <person name="Piumi F."/>
            <person name="Punt P.J."/>
            <person name="Ram A.F."/>
            <person name="Ramon A."/>
            <person name="Rauscher S."/>
            <person name="Record E."/>
            <person name="Riano-Pachon D.M."/>
            <person name="Robert V."/>
            <person name="Roehrig J."/>
            <person name="Ruller R."/>
            <person name="Salamov A."/>
            <person name="Salih N.S."/>
            <person name="Samson R.A."/>
            <person name="Sandor E."/>
            <person name="Sanguinetti M."/>
            <person name="Schuetze T."/>
            <person name="Sepcic K."/>
            <person name="Shelest E."/>
            <person name="Sherlock G."/>
            <person name="Sophianopoulou V."/>
            <person name="Squina F.M."/>
            <person name="Sun H."/>
            <person name="Susca A."/>
            <person name="Todd R.B."/>
            <person name="Tsang A."/>
            <person name="Unkles S.E."/>
            <person name="van de Wiele N."/>
            <person name="van Rossen-Uffink D."/>
            <person name="Oliveira J.V."/>
            <person name="Vesth T.C."/>
            <person name="Visser J."/>
            <person name="Yu J.-H."/>
            <person name="Zhou M."/>
            <person name="Andersen M.R."/>
            <person name="Archer D.B."/>
            <person name="Baker S.E."/>
            <person name="Benoit I."/>
            <person name="Brakhage A.A."/>
            <person name="Braus G.H."/>
            <person name="Fischer R."/>
            <person name="Frisvad J.C."/>
            <person name="Goldman G.H."/>
            <person name="Houbraken J."/>
            <person name="Oakley B."/>
            <person name="Pocsi I."/>
            <person name="Scazzocchio C."/>
            <person name="Seiboth B."/>
            <person name="vanKuyk P.A."/>
            <person name="Wortman J."/>
            <person name="Dyer P.S."/>
            <person name="Grigoriev I.V."/>
        </authorList>
    </citation>
    <scope>NUCLEOTIDE SEQUENCE [LARGE SCALE GENOMIC DNA]</scope>
    <source>
        <strain evidence="2">CBS 593.65</strain>
    </source>
</reference>
<gene>
    <name evidence="1" type="ORF">ASPSYDRAFT_408553</name>
</gene>
<accession>A0A1L9TA19</accession>
<dbReference type="OrthoDB" id="4365435at2759"/>
<dbReference type="GeneID" id="63762240"/>
<dbReference type="AlphaFoldDB" id="A0A1L9TA19"/>
<dbReference type="VEuPathDB" id="FungiDB:ASPSYDRAFT_408553"/>
<evidence type="ECO:0000313" key="2">
    <source>
        <dbReference type="Proteomes" id="UP000184356"/>
    </source>
</evidence>
<dbReference type="EMBL" id="KV878591">
    <property type="protein sequence ID" value="OJJ56288.1"/>
    <property type="molecule type" value="Genomic_DNA"/>
</dbReference>
<name>A0A1L9TA19_9EURO</name>
<organism evidence="1 2">
    <name type="scientific">Aspergillus sydowii CBS 593.65</name>
    <dbReference type="NCBI Taxonomy" id="1036612"/>
    <lineage>
        <taxon>Eukaryota</taxon>
        <taxon>Fungi</taxon>
        <taxon>Dikarya</taxon>
        <taxon>Ascomycota</taxon>
        <taxon>Pezizomycotina</taxon>
        <taxon>Eurotiomycetes</taxon>
        <taxon>Eurotiomycetidae</taxon>
        <taxon>Eurotiales</taxon>
        <taxon>Aspergillaceae</taxon>
        <taxon>Aspergillus</taxon>
        <taxon>Aspergillus subgen. Nidulantes</taxon>
    </lineage>
</organism>
<dbReference type="Proteomes" id="UP000184356">
    <property type="component" value="Unassembled WGS sequence"/>
</dbReference>
<proteinExistence type="predicted"/>
<evidence type="ECO:0000313" key="1">
    <source>
        <dbReference type="EMBL" id="OJJ56288.1"/>
    </source>
</evidence>
<keyword evidence="2" id="KW-1185">Reference proteome</keyword>
<protein>
    <submittedName>
        <fullName evidence="1">Uncharacterized protein</fullName>
    </submittedName>
</protein>